<protein>
    <submittedName>
        <fullName evidence="2">Uncharacterized protein</fullName>
    </submittedName>
</protein>
<feature type="transmembrane region" description="Helical" evidence="1">
    <location>
        <begin position="189"/>
        <end position="209"/>
    </location>
</feature>
<evidence type="ECO:0000256" key="1">
    <source>
        <dbReference type="SAM" id="Phobius"/>
    </source>
</evidence>
<dbReference type="AlphaFoldDB" id="A0A0A2WKB4"/>
<dbReference type="EMBL" id="JRKJ01000002">
    <property type="protein sequence ID" value="KGQ20243.1"/>
    <property type="molecule type" value="Genomic_DNA"/>
</dbReference>
<gene>
    <name evidence="2" type="ORF">LF41_779</name>
</gene>
<comment type="caution">
    <text evidence="2">The sequence shown here is derived from an EMBL/GenBank/DDBJ whole genome shotgun (WGS) entry which is preliminary data.</text>
</comment>
<feature type="transmembrane region" description="Helical" evidence="1">
    <location>
        <begin position="53"/>
        <end position="71"/>
    </location>
</feature>
<keyword evidence="1" id="KW-1133">Transmembrane helix</keyword>
<name>A0A0A2WKB4_9GAMM</name>
<feature type="transmembrane region" description="Helical" evidence="1">
    <location>
        <begin position="156"/>
        <end position="182"/>
    </location>
</feature>
<keyword evidence="3" id="KW-1185">Reference proteome</keyword>
<feature type="transmembrane region" description="Helical" evidence="1">
    <location>
        <begin position="6"/>
        <end position="33"/>
    </location>
</feature>
<reference evidence="2 3" key="1">
    <citation type="submission" date="2014-09" db="EMBL/GenBank/DDBJ databases">
        <title>Genome sequences of Lysobacter dokdonensis DS-58.</title>
        <authorList>
            <person name="Kim J.F."/>
            <person name="Kwak M.-J."/>
        </authorList>
    </citation>
    <scope>NUCLEOTIDE SEQUENCE [LARGE SCALE GENOMIC DNA]</scope>
    <source>
        <strain evidence="2 3">DS-58</strain>
    </source>
</reference>
<keyword evidence="1" id="KW-0472">Membrane</keyword>
<evidence type="ECO:0000313" key="3">
    <source>
        <dbReference type="Proteomes" id="UP000030518"/>
    </source>
</evidence>
<proteinExistence type="predicted"/>
<sequence length="251" mass="27865">MLWATALLLVVSIQLNKFYYLYFAAFFCALWFVIRRGRMPRVNLSSTARSAPLLLALTVVFAGAVFFLYRFQYQAGLNEGLVDVVQLRETLIYRVFFASSDALRLWIDYFHFGNGPVGVSAVSKLCEIWSDQCVNSNTLIPEMYVGKQLTTMQVGFLGTAIATVGLAGVPIASIVVVLIIAINGAVQRTYATTVLSLSLAIHLFLNAFFLTTREMHTAMLSGGALSLPLLYWGWNKFVAKPARNREAMNHG</sequence>
<organism evidence="2 3">
    <name type="scientific">Lysobacter dokdonensis DS-58</name>
    <dbReference type="NCBI Taxonomy" id="1300345"/>
    <lineage>
        <taxon>Bacteria</taxon>
        <taxon>Pseudomonadati</taxon>
        <taxon>Pseudomonadota</taxon>
        <taxon>Gammaproteobacteria</taxon>
        <taxon>Lysobacterales</taxon>
        <taxon>Lysobacteraceae</taxon>
        <taxon>Noviluteimonas</taxon>
    </lineage>
</organism>
<keyword evidence="1" id="KW-0812">Transmembrane</keyword>
<dbReference type="Proteomes" id="UP000030518">
    <property type="component" value="Unassembled WGS sequence"/>
</dbReference>
<evidence type="ECO:0000313" key="2">
    <source>
        <dbReference type="EMBL" id="KGQ20243.1"/>
    </source>
</evidence>
<accession>A0A0A2WKB4</accession>
<feature type="transmembrane region" description="Helical" evidence="1">
    <location>
        <begin position="215"/>
        <end position="234"/>
    </location>
</feature>